<organism evidence="2 3">
    <name type="scientific">Mycolicibacterium gadium</name>
    <name type="common">Mycobacterium gadium</name>
    <dbReference type="NCBI Taxonomy" id="1794"/>
    <lineage>
        <taxon>Bacteria</taxon>
        <taxon>Bacillati</taxon>
        <taxon>Actinomycetota</taxon>
        <taxon>Actinomycetes</taxon>
        <taxon>Mycobacteriales</taxon>
        <taxon>Mycobacteriaceae</taxon>
        <taxon>Mycolicibacterium</taxon>
    </lineage>
</organism>
<evidence type="ECO:0000256" key="1">
    <source>
        <dbReference type="SAM" id="MobiDB-lite"/>
    </source>
</evidence>
<accession>A0ABT6GYX3</accession>
<name>A0ABT6GYX3_MYCGU</name>
<evidence type="ECO:0000313" key="3">
    <source>
        <dbReference type="Proteomes" id="UP001154266"/>
    </source>
</evidence>
<dbReference type="Proteomes" id="UP001154266">
    <property type="component" value="Unassembled WGS sequence"/>
</dbReference>
<protein>
    <submittedName>
        <fullName evidence="2">Transglycosylase SLT domain-containing protein</fullName>
    </submittedName>
</protein>
<proteinExistence type="predicted"/>
<gene>
    <name evidence="2" type="ORF">MNO81_26480</name>
</gene>
<dbReference type="RefSeq" id="WP_278223564.1">
    <property type="nucleotide sequence ID" value="NZ_JAKZMO010000032.1"/>
</dbReference>
<dbReference type="InterPro" id="IPR023346">
    <property type="entry name" value="Lysozyme-like_dom_sf"/>
</dbReference>
<dbReference type="SUPFAM" id="SSF53955">
    <property type="entry name" value="Lysozyme-like"/>
    <property type="match status" value="1"/>
</dbReference>
<keyword evidence="3" id="KW-1185">Reference proteome</keyword>
<feature type="compositionally biased region" description="Pro residues" evidence="1">
    <location>
        <begin position="20"/>
        <end position="29"/>
    </location>
</feature>
<reference evidence="2" key="1">
    <citation type="journal article" date="2023" name="Environ. Microbiol.">
        <title>The 2-methylpropene degradation pathway in Mycobacteriaceae family strains.</title>
        <authorList>
            <person name="Helbich S."/>
            <person name="Barrantes I."/>
            <person name="Dos Anjos Borges L.G."/>
            <person name="Pieper D.H."/>
            <person name="Vainshtein Y."/>
            <person name="Sohn K."/>
            <person name="Engesser K.H."/>
        </authorList>
    </citation>
    <scope>NUCLEOTIDE SEQUENCE</scope>
    <source>
        <strain evidence="2">IBE100</strain>
    </source>
</reference>
<sequence length="370" mass="36701">MGQARDGFGTGVGVLLPVAPLGPAPPPSITPGEGQAADGQQDSAVEHHNSTAALDALDATGRAELDAAGASASGGRGNMESIIAAAVADVQALGLSTNTPEGKRALIAAIKTRLEETRGTVQTGAAEAGTHAASANANAAGYGDVAGLTRPAGMGANPLGAMPMSGGMPMGGGGMPGFGAPLSGLSGLTTPFTQAAKLTGSNGSPAAGTGGSKSAVSQAAKIPLSAVRYDRQKFPAGRDAYRGYISEALDVMGVDDPRARARWMTGLMTAAARESSFNPLAVNTSDMNATRLAGSAADGFPAGSSRGGVQTIPETFASFHQPGTATNIYEPVANLCASMNYVMSRYGVDPSGSNLSKVAQFNPNSAGGGY</sequence>
<dbReference type="EMBL" id="JAKZMO010000032">
    <property type="protein sequence ID" value="MDG5486359.1"/>
    <property type="molecule type" value="Genomic_DNA"/>
</dbReference>
<comment type="caution">
    <text evidence="2">The sequence shown here is derived from an EMBL/GenBank/DDBJ whole genome shotgun (WGS) entry which is preliminary data.</text>
</comment>
<evidence type="ECO:0000313" key="2">
    <source>
        <dbReference type="EMBL" id="MDG5486359.1"/>
    </source>
</evidence>
<feature type="region of interest" description="Disordered" evidence="1">
    <location>
        <begin position="18"/>
        <end position="44"/>
    </location>
</feature>